<dbReference type="EMBL" id="MU276011">
    <property type="protein sequence ID" value="KAI0043604.1"/>
    <property type="molecule type" value="Genomic_DNA"/>
</dbReference>
<reference evidence="1" key="2">
    <citation type="journal article" date="2022" name="New Phytol.">
        <title>Evolutionary transition to the ectomycorrhizal habit in the genomes of a hyperdiverse lineage of mushroom-forming fungi.</title>
        <authorList>
            <person name="Looney B."/>
            <person name="Miyauchi S."/>
            <person name="Morin E."/>
            <person name="Drula E."/>
            <person name="Courty P.E."/>
            <person name="Kohler A."/>
            <person name="Kuo A."/>
            <person name="LaButti K."/>
            <person name="Pangilinan J."/>
            <person name="Lipzen A."/>
            <person name="Riley R."/>
            <person name="Andreopoulos W."/>
            <person name="He G."/>
            <person name="Johnson J."/>
            <person name="Nolan M."/>
            <person name="Tritt A."/>
            <person name="Barry K.W."/>
            <person name="Grigoriev I.V."/>
            <person name="Nagy L.G."/>
            <person name="Hibbett D."/>
            <person name="Henrissat B."/>
            <person name="Matheny P.B."/>
            <person name="Labbe J."/>
            <person name="Martin F.M."/>
        </authorList>
    </citation>
    <scope>NUCLEOTIDE SEQUENCE</scope>
    <source>
        <strain evidence="1">FP105234-sp</strain>
    </source>
</reference>
<comment type="caution">
    <text evidence="1">The sequence shown here is derived from an EMBL/GenBank/DDBJ whole genome shotgun (WGS) entry which is preliminary data.</text>
</comment>
<proteinExistence type="predicted"/>
<gene>
    <name evidence="1" type="ORF">FA95DRAFT_1563139</name>
</gene>
<accession>A0ACB8RI39</accession>
<evidence type="ECO:0000313" key="1">
    <source>
        <dbReference type="EMBL" id="KAI0043604.1"/>
    </source>
</evidence>
<protein>
    <submittedName>
        <fullName evidence="1">Uncharacterized protein</fullName>
    </submittedName>
</protein>
<reference evidence="1" key="1">
    <citation type="submission" date="2021-02" db="EMBL/GenBank/DDBJ databases">
        <authorList>
            <consortium name="DOE Joint Genome Institute"/>
            <person name="Ahrendt S."/>
            <person name="Looney B.P."/>
            <person name="Miyauchi S."/>
            <person name="Morin E."/>
            <person name="Drula E."/>
            <person name="Courty P.E."/>
            <person name="Chicoki N."/>
            <person name="Fauchery L."/>
            <person name="Kohler A."/>
            <person name="Kuo A."/>
            <person name="Labutti K."/>
            <person name="Pangilinan J."/>
            <person name="Lipzen A."/>
            <person name="Riley R."/>
            <person name="Andreopoulos W."/>
            <person name="He G."/>
            <person name="Johnson J."/>
            <person name="Barry K.W."/>
            <person name="Grigoriev I.V."/>
            <person name="Nagy L."/>
            <person name="Hibbett D."/>
            <person name="Henrissat B."/>
            <person name="Matheny P.B."/>
            <person name="Labbe J."/>
            <person name="Martin F."/>
        </authorList>
    </citation>
    <scope>NUCLEOTIDE SEQUENCE</scope>
    <source>
        <strain evidence="1">FP105234-sp</strain>
    </source>
</reference>
<keyword evidence="2" id="KW-1185">Reference proteome</keyword>
<sequence length="286" mass="31667">MDVLGDGIVGIASASYTSPEPGTYRTEAAAVQNFSPGPRCPISITRHIWLRRLATPSRHTPQVLLQASWCASAVLSTVDSRRQNTLLTGSAYCLYRECRCRLAGRCHNGLAVLVSAAHKSKAWLLKTRVIRAHKFVRREICRFRDHGPSLPIFFLAYPSKAYIFAPGAFIGKVYSNIRMVSLNNRAALRRDVLARIFVDSERLRGESDGSNTAVALSYGRMASESEFNAPHKKRTLTSVEHSEVIELATLGPRRGEQRFCASEVERGVDMKQGASNKVIVVQHRAG</sequence>
<dbReference type="Proteomes" id="UP000814033">
    <property type="component" value="Unassembled WGS sequence"/>
</dbReference>
<evidence type="ECO:0000313" key="2">
    <source>
        <dbReference type="Proteomes" id="UP000814033"/>
    </source>
</evidence>
<organism evidence="1 2">
    <name type="scientific">Auriscalpium vulgare</name>
    <dbReference type="NCBI Taxonomy" id="40419"/>
    <lineage>
        <taxon>Eukaryota</taxon>
        <taxon>Fungi</taxon>
        <taxon>Dikarya</taxon>
        <taxon>Basidiomycota</taxon>
        <taxon>Agaricomycotina</taxon>
        <taxon>Agaricomycetes</taxon>
        <taxon>Russulales</taxon>
        <taxon>Auriscalpiaceae</taxon>
        <taxon>Auriscalpium</taxon>
    </lineage>
</organism>
<name>A0ACB8RI39_9AGAM</name>
<feature type="non-terminal residue" evidence="1">
    <location>
        <position position="286"/>
    </location>
</feature>